<dbReference type="GO" id="GO:0043539">
    <property type="term" value="F:protein serine/threonine kinase activator activity"/>
    <property type="evidence" value="ECO:0007669"/>
    <property type="project" value="InterPro"/>
</dbReference>
<feature type="compositionally biased region" description="Basic and acidic residues" evidence="3">
    <location>
        <begin position="372"/>
        <end position="388"/>
    </location>
</feature>
<keyword evidence="5" id="KW-0808">Transferase</keyword>
<keyword evidence="5" id="KW-0418">Kinase</keyword>
<dbReference type="EMBL" id="JBAMMX010000027">
    <property type="protein sequence ID" value="KAK6913109.1"/>
    <property type="molecule type" value="Genomic_DNA"/>
</dbReference>
<dbReference type="InterPro" id="IPR017441">
    <property type="entry name" value="Protein_kinase_ATP_BS"/>
</dbReference>
<evidence type="ECO:0000259" key="4">
    <source>
        <dbReference type="PROSITE" id="PS50011"/>
    </source>
</evidence>
<gene>
    <name evidence="5" type="ORF">RJ641_022710</name>
</gene>
<feature type="domain" description="Protein kinase" evidence="4">
    <location>
        <begin position="63"/>
        <end position="388"/>
    </location>
</feature>
<protein>
    <submittedName>
        <fullName evidence="5">Protein kinase domain</fullName>
    </submittedName>
</protein>
<feature type="compositionally biased region" description="Polar residues" evidence="3">
    <location>
        <begin position="330"/>
        <end position="349"/>
    </location>
</feature>
<evidence type="ECO:0000313" key="5">
    <source>
        <dbReference type="EMBL" id="KAK6913109.1"/>
    </source>
</evidence>
<feature type="non-terminal residue" evidence="5">
    <location>
        <position position="1"/>
    </location>
</feature>
<accession>A0AAN8YRY8</accession>
<comment type="similarity">
    <text evidence="1">Belongs to the protein kinase superfamily. STE Ser/Thr protein kinase family. STE20 subfamily.</text>
</comment>
<evidence type="ECO:0000256" key="1">
    <source>
        <dbReference type="ARBA" id="ARBA00008874"/>
    </source>
</evidence>
<feature type="region of interest" description="Disordered" evidence="3">
    <location>
        <begin position="363"/>
        <end position="388"/>
    </location>
</feature>
<dbReference type="Gene3D" id="1.10.510.10">
    <property type="entry name" value="Transferase(Phosphotransferase) domain 1"/>
    <property type="match status" value="1"/>
</dbReference>
<dbReference type="Pfam" id="PF00069">
    <property type="entry name" value="Pkinase"/>
    <property type="match status" value="1"/>
</dbReference>
<evidence type="ECO:0000256" key="3">
    <source>
        <dbReference type="SAM" id="MobiDB-lite"/>
    </source>
</evidence>
<dbReference type="InterPro" id="IPR011009">
    <property type="entry name" value="Kinase-like_dom_sf"/>
</dbReference>
<dbReference type="SUPFAM" id="SSF56112">
    <property type="entry name" value="Protein kinase-like (PK-like)"/>
    <property type="match status" value="1"/>
</dbReference>
<feature type="binding site" evidence="2">
    <location>
        <position position="92"/>
    </location>
    <ligand>
        <name>ATP</name>
        <dbReference type="ChEBI" id="CHEBI:30616"/>
    </ligand>
</feature>
<dbReference type="InterPro" id="IPR047173">
    <property type="entry name" value="STRAD_A/B-like"/>
</dbReference>
<dbReference type="PANTHER" id="PTHR48014:SF10">
    <property type="entry name" value="PROTEIN KINASE SUPERFAMILY PROTEIN"/>
    <property type="match status" value="1"/>
</dbReference>
<dbReference type="GO" id="GO:0005524">
    <property type="term" value="F:ATP binding"/>
    <property type="evidence" value="ECO:0007669"/>
    <property type="project" value="UniProtKB-UniRule"/>
</dbReference>
<organism evidence="5 6">
    <name type="scientific">Dillenia turbinata</name>
    <dbReference type="NCBI Taxonomy" id="194707"/>
    <lineage>
        <taxon>Eukaryota</taxon>
        <taxon>Viridiplantae</taxon>
        <taxon>Streptophyta</taxon>
        <taxon>Embryophyta</taxon>
        <taxon>Tracheophyta</taxon>
        <taxon>Spermatophyta</taxon>
        <taxon>Magnoliopsida</taxon>
        <taxon>eudicotyledons</taxon>
        <taxon>Gunneridae</taxon>
        <taxon>Pentapetalae</taxon>
        <taxon>Dilleniales</taxon>
        <taxon>Dilleniaceae</taxon>
        <taxon>Dillenia</taxon>
    </lineage>
</organism>
<dbReference type="AlphaFoldDB" id="A0AAN8YRY8"/>
<comment type="caution">
    <text evidence="5">The sequence shown here is derived from an EMBL/GenBank/DDBJ whole genome shotgun (WGS) entry which is preliminary data.</text>
</comment>
<dbReference type="SMART" id="SM00220">
    <property type="entry name" value="S_TKc"/>
    <property type="match status" value="1"/>
</dbReference>
<dbReference type="Proteomes" id="UP001370490">
    <property type="component" value="Unassembled WGS sequence"/>
</dbReference>
<dbReference type="GO" id="GO:0004672">
    <property type="term" value="F:protein kinase activity"/>
    <property type="evidence" value="ECO:0007669"/>
    <property type="project" value="InterPro"/>
</dbReference>
<keyword evidence="6" id="KW-1185">Reference proteome</keyword>
<evidence type="ECO:0000313" key="6">
    <source>
        <dbReference type="Proteomes" id="UP001370490"/>
    </source>
</evidence>
<dbReference type="PROSITE" id="PS50011">
    <property type="entry name" value="PROTEIN_KINASE_DOM"/>
    <property type="match status" value="1"/>
</dbReference>
<proteinExistence type="inferred from homology"/>
<dbReference type="PROSITE" id="PS00107">
    <property type="entry name" value="PROTEIN_KINASE_ATP"/>
    <property type="match status" value="1"/>
</dbReference>
<dbReference type="PANTHER" id="PTHR48014">
    <property type="entry name" value="SERINE/THREONINE-PROTEIN KINASE FRAY2"/>
    <property type="match status" value="1"/>
</dbReference>
<feature type="region of interest" description="Disordered" evidence="3">
    <location>
        <begin position="321"/>
        <end position="349"/>
    </location>
</feature>
<reference evidence="5 6" key="1">
    <citation type="submission" date="2023-12" db="EMBL/GenBank/DDBJ databases">
        <title>A high-quality genome assembly for Dillenia turbinata (Dilleniales).</title>
        <authorList>
            <person name="Chanderbali A."/>
        </authorList>
    </citation>
    <scope>NUCLEOTIDE SEQUENCE [LARGE SCALE GENOMIC DNA]</scope>
    <source>
        <strain evidence="5">LSX21</strain>
        <tissue evidence="5">Leaf</tissue>
    </source>
</reference>
<dbReference type="FunFam" id="3.30.200.20:FF:000099">
    <property type="entry name" value="Serine/threonine-protein kinase BLUS1"/>
    <property type="match status" value="1"/>
</dbReference>
<name>A0AAN8YRY8_9MAGN</name>
<dbReference type="Gene3D" id="3.30.200.20">
    <property type="entry name" value="Phosphorylase Kinase, domain 1"/>
    <property type="match status" value="1"/>
</dbReference>
<evidence type="ECO:0000256" key="2">
    <source>
        <dbReference type="PROSITE-ProRule" id="PRU10141"/>
    </source>
</evidence>
<sequence length="388" mass="42437">AKFEIQKNLYSTVQAQNLATKKCCSKGKPGEILGLQFWYVPAPDKETMEHSLEKKYPVSAKDYKLYEDVGEGVSATVYRALCIPFNEIVAIKVLDLEKCNNDLDGIRREVHTMSLIDHPNVLRAHCSFTSDHSLWVVMPYMSGGSCLHIMKSAYPEGLEEPVIATFLCEVLKALVYLHAQGHIHRDVKAGNILIDSSGAVKLADLGVSACMFDTGDRQRSRNTFVGTPCWYIQDFDGNSTAEDPEANKMQMESHCDDGFLAGVTYGRAKSSKASHEASSNCSINPVCGGAASPASSSLTAAMDEIMRLIKYVAQISGNNGITSPEGGANELSQDSSTAKRGQKSQLTQLQHSVTSLSEELQRLKTKNAQTRSPHDLQVDGSERLHLMV</sequence>
<dbReference type="InterPro" id="IPR000719">
    <property type="entry name" value="Prot_kinase_dom"/>
</dbReference>
<keyword evidence="2" id="KW-0547">Nucleotide-binding</keyword>
<keyword evidence="2" id="KW-0067">ATP-binding</keyword>